<dbReference type="EMBL" id="BMGG01000004">
    <property type="protein sequence ID" value="GGC65312.1"/>
    <property type="molecule type" value="Genomic_DNA"/>
</dbReference>
<organism evidence="10 11">
    <name type="scientific">Chelatococcus reniformis</name>
    <dbReference type="NCBI Taxonomy" id="1494448"/>
    <lineage>
        <taxon>Bacteria</taxon>
        <taxon>Pseudomonadati</taxon>
        <taxon>Pseudomonadota</taxon>
        <taxon>Alphaproteobacteria</taxon>
        <taxon>Hyphomicrobiales</taxon>
        <taxon>Chelatococcaceae</taxon>
        <taxon>Chelatococcus</taxon>
    </lineage>
</organism>
<dbReference type="GO" id="GO:0005886">
    <property type="term" value="C:plasma membrane"/>
    <property type="evidence" value="ECO:0007669"/>
    <property type="project" value="UniProtKB-SubCell"/>
</dbReference>
<dbReference type="AlphaFoldDB" id="A0A916U9J5"/>
<feature type="transmembrane region" description="Helical" evidence="9">
    <location>
        <begin position="36"/>
        <end position="55"/>
    </location>
</feature>
<evidence type="ECO:0000256" key="1">
    <source>
        <dbReference type="ARBA" id="ARBA00004651"/>
    </source>
</evidence>
<accession>A0A916U9J5</accession>
<dbReference type="InterPro" id="IPR052157">
    <property type="entry name" value="BCAA_transport_permease"/>
</dbReference>
<evidence type="ECO:0000256" key="9">
    <source>
        <dbReference type="SAM" id="Phobius"/>
    </source>
</evidence>
<name>A0A916U9J5_9HYPH</name>
<keyword evidence="7 9" id="KW-0472">Membrane</keyword>
<evidence type="ECO:0000256" key="8">
    <source>
        <dbReference type="ARBA" id="ARBA00037998"/>
    </source>
</evidence>
<dbReference type="InterPro" id="IPR001851">
    <property type="entry name" value="ABC_transp_permease"/>
</dbReference>
<comment type="caution">
    <text evidence="10">The sequence shown here is derived from an EMBL/GenBank/DDBJ whole genome shotgun (WGS) entry which is preliminary data.</text>
</comment>
<proteinExistence type="inferred from homology"/>
<comment type="subcellular location">
    <subcellularLocation>
        <location evidence="1">Cell membrane</location>
        <topology evidence="1">Multi-pass membrane protein</topology>
    </subcellularLocation>
</comment>
<evidence type="ECO:0000256" key="6">
    <source>
        <dbReference type="ARBA" id="ARBA00022989"/>
    </source>
</evidence>
<dbReference type="Proteomes" id="UP000637002">
    <property type="component" value="Unassembled WGS sequence"/>
</dbReference>
<dbReference type="GO" id="GO:0022857">
    <property type="term" value="F:transmembrane transporter activity"/>
    <property type="evidence" value="ECO:0007669"/>
    <property type="project" value="InterPro"/>
</dbReference>
<evidence type="ECO:0000313" key="11">
    <source>
        <dbReference type="Proteomes" id="UP000637002"/>
    </source>
</evidence>
<feature type="transmembrane region" description="Helical" evidence="9">
    <location>
        <begin position="148"/>
        <end position="165"/>
    </location>
</feature>
<evidence type="ECO:0000256" key="5">
    <source>
        <dbReference type="ARBA" id="ARBA00022970"/>
    </source>
</evidence>
<keyword evidence="11" id="KW-1185">Reference proteome</keyword>
<dbReference type="PANTHER" id="PTHR11795:SF450">
    <property type="entry name" value="ABC TRANSPORTER PERMEASE PROTEIN"/>
    <property type="match status" value="1"/>
</dbReference>
<evidence type="ECO:0000256" key="7">
    <source>
        <dbReference type="ARBA" id="ARBA00023136"/>
    </source>
</evidence>
<evidence type="ECO:0000313" key="10">
    <source>
        <dbReference type="EMBL" id="GGC65312.1"/>
    </source>
</evidence>
<evidence type="ECO:0000256" key="2">
    <source>
        <dbReference type="ARBA" id="ARBA00022448"/>
    </source>
</evidence>
<protein>
    <submittedName>
        <fullName evidence="10">Branched-chain amino acid ABC transporter permease</fullName>
    </submittedName>
</protein>
<dbReference type="Pfam" id="PF02653">
    <property type="entry name" value="BPD_transp_2"/>
    <property type="match status" value="1"/>
</dbReference>
<dbReference type="RefSeq" id="WP_188609482.1">
    <property type="nucleotide sequence ID" value="NZ_BMGG01000004.1"/>
</dbReference>
<keyword evidence="3" id="KW-1003">Cell membrane</keyword>
<reference evidence="10" key="2">
    <citation type="submission" date="2020-09" db="EMBL/GenBank/DDBJ databases">
        <authorList>
            <person name="Sun Q."/>
            <person name="Zhou Y."/>
        </authorList>
    </citation>
    <scope>NUCLEOTIDE SEQUENCE</scope>
    <source>
        <strain evidence="10">CGMCC 1.12919</strain>
    </source>
</reference>
<dbReference type="GO" id="GO:0006865">
    <property type="term" value="P:amino acid transport"/>
    <property type="evidence" value="ECO:0007669"/>
    <property type="project" value="UniProtKB-KW"/>
</dbReference>
<keyword evidence="6 9" id="KW-1133">Transmembrane helix</keyword>
<feature type="transmembrane region" description="Helical" evidence="9">
    <location>
        <begin position="227"/>
        <end position="247"/>
    </location>
</feature>
<comment type="similarity">
    <text evidence="8">Belongs to the binding-protein-dependent transport system permease family. LivHM subfamily.</text>
</comment>
<dbReference type="PANTHER" id="PTHR11795">
    <property type="entry name" value="BRANCHED-CHAIN AMINO ACID TRANSPORT SYSTEM PERMEASE PROTEIN LIVH"/>
    <property type="match status" value="1"/>
</dbReference>
<feature type="transmembrane region" description="Helical" evidence="9">
    <location>
        <begin position="267"/>
        <end position="283"/>
    </location>
</feature>
<keyword evidence="4 9" id="KW-0812">Transmembrane</keyword>
<keyword evidence="5" id="KW-0029">Amino-acid transport</keyword>
<gene>
    <name evidence="10" type="ORF">GCM10010994_24890</name>
</gene>
<keyword evidence="2" id="KW-0813">Transport</keyword>
<evidence type="ECO:0000256" key="4">
    <source>
        <dbReference type="ARBA" id="ARBA00022692"/>
    </source>
</evidence>
<feature type="transmembrane region" description="Helical" evidence="9">
    <location>
        <begin position="6"/>
        <end position="29"/>
    </location>
</feature>
<evidence type="ECO:0000256" key="3">
    <source>
        <dbReference type="ARBA" id="ARBA00022475"/>
    </source>
</evidence>
<sequence length="297" mass="30635">MSLEDILALLVSGVTMGAVYAMVAVSLNIAFKPTNVFNLAQGEFVMLGAMFAWGLMTGWSLPWLAGTALVLVAAGALGLLEERLAVAPLLANARHHHGWIISTLAFSIVVLHTSDRVYGTDPQAVPPVPGASLDMVQIGALTFSTQQVAVIVLAALSIAAVEWFYRSTLVGKAVLAVAEDRDGARLNGISPLTLTMGSFAVAAAYSAFTGVIAAPLVLASTSIGMMLLVKGFMALAIGGVGNNWGALAGGMLVGCVESLSSVSATPGYRQVLLLAVVLALLLVRPHGLAGARLTREV</sequence>
<reference evidence="10" key="1">
    <citation type="journal article" date="2014" name="Int. J. Syst. Evol. Microbiol.">
        <title>Complete genome sequence of Corynebacterium casei LMG S-19264T (=DSM 44701T), isolated from a smear-ripened cheese.</title>
        <authorList>
            <consortium name="US DOE Joint Genome Institute (JGI-PGF)"/>
            <person name="Walter F."/>
            <person name="Albersmeier A."/>
            <person name="Kalinowski J."/>
            <person name="Ruckert C."/>
        </authorList>
    </citation>
    <scope>NUCLEOTIDE SEQUENCE</scope>
    <source>
        <strain evidence="10">CGMCC 1.12919</strain>
    </source>
</reference>
<feature type="transmembrane region" description="Helical" evidence="9">
    <location>
        <begin position="199"/>
        <end position="220"/>
    </location>
</feature>
<dbReference type="CDD" id="cd06582">
    <property type="entry name" value="TM_PBP1_LivH_like"/>
    <property type="match status" value="1"/>
</dbReference>